<evidence type="ECO:0000313" key="5">
    <source>
        <dbReference type="EMBL" id="KOS05079.1"/>
    </source>
</evidence>
<dbReference type="InterPro" id="IPR050204">
    <property type="entry name" value="AraC_XylS_family_regulators"/>
</dbReference>
<dbReference type="STRING" id="1202724.AM493_02795"/>
<dbReference type="PANTHER" id="PTHR46796">
    <property type="entry name" value="HTH-TYPE TRANSCRIPTIONAL ACTIVATOR RHAS-RELATED"/>
    <property type="match status" value="1"/>
</dbReference>
<dbReference type="SUPFAM" id="SSF46689">
    <property type="entry name" value="Homeodomain-like"/>
    <property type="match status" value="2"/>
</dbReference>
<accession>A0A0M9VH15</accession>
<keyword evidence="6" id="KW-1185">Reference proteome</keyword>
<keyword evidence="3" id="KW-0804">Transcription</keyword>
<proteinExistence type="predicted"/>
<dbReference type="PATRIC" id="fig|1202724.3.peg.574"/>
<protein>
    <submittedName>
        <fullName evidence="5">AraC family transcriptional regulator</fullName>
    </submittedName>
</protein>
<reference evidence="5 6" key="1">
    <citation type="submission" date="2015-08" db="EMBL/GenBank/DDBJ databases">
        <title>Whole genome sequence of Flavobacterium akiainvivens IK-1T, from decaying Wikstroemia oahuensis, an endemic Hawaiian shrub.</title>
        <authorList>
            <person name="Wan X."/>
            <person name="Hou S."/>
            <person name="Saito J."/>
            <person name="Donachie S."/>
        </authorList>
    </citation>
    <scope>NUCLEOTIDE SEQUENCE [LARGE SCALE GENOMIC DNA]</scope>
    <source>
        <strain evidence="5 6">IK-1</strain>
    </source>
</reference>
<evidence type="ECO:0000256" key="1">
    <source>
        <dbReference type="ARBA" id="ARBA00023015"/>
    </source>
</evidence>
<dbReference type="Pfam" id="PF22200">
    <property type="entry name" value="ExsA_N"/>
    <property type="match status" value="1"/>
</dbReference>
<dbReference type="PANTHER" id="PTHR46796:SF7">
    <property type="entry name" value="ARAC FAMILY TRANSCRIPTIONAL REGULATOR"/>
    <property type="match status" value="1"/>
</dbReference>
<evidence type="ECO:0000256" key="3">
    <source>
        <dbReference type="ARBA" id="ARBA00023163"/>
    </source>
</evidence>
<dbReference type="EMBL" id="LIYD01000005">
    <property type="protein sequence ID" value="KOS05079.1"/>
    <property type="molecule type" value="Genomic_DNA"/>
</dbReference>
<dbReference type="GO" id="GO:0003700">
    <property type="term" value="F:DNA-binding transcription factor activity"/>
    <property type="evidence" value="ECO:0007669"/>
    <property type="project" value="InterPro"/>
</dbReference>
<dbReference type="InterPro" id="IPR018060">
    <property type="entry name" value="HTH_AraC"/>
</dbReference>
<evidence type="ECO:0000259" key="4">
    <source>
        <dbReference type="PROSITE" id="PS01124"/>
    </source>
</evidence>
<evidence type="ECO:0000256" key="2">
    <source>
        <dbReference type="ARBA" id="ARBA00023125"/>
    </source>
</evidence>
<dbReference type="PROSITE" id="PS01124">
    <property type="entry name" value="HTH_ARAC_FAMILY_2"/>
    <property type="match status" value="1"/>
</dbReference>
<dbReference type="InterPro" id="IPR054015">
    <property type="entry name" value="ExsA-like_N"/>
</dbReference>
<keyword evidence="2" id="KW-0238">DNA-binding</keyword>
<dbReference type="GO" id="GO:0043565">
    <property type="term" value="F:sequence-specific DNA binding"/>
    <property type="evidence" value="ECO:0007669"/>
    <property type="project" value="InterPro"/>
</dbReference>
<sequence>MHMENPFRNRGIIYSCYTKISRESENFIPEHIFTYIESGSLQINDGHKVYILKAGDFAFYVKNRLAKFTKQPTEQGGEYKSLSVMMDEQMLLKLKGTFKQQAAPEPESVIHLDANPLYKSYAQSLIAYINTEEQPSERLLDVKVQEIALLLLETKPEFANILFDFSEPGKIDLKDFMLRNFNFNVGLERFAYLTGRSLSTFKRDFEKLFGKSPSKWLQQKRLDEAYRLISRERKKPSDVYIEVGFENLSHFSFAFKKAFGTSPSQLSEAS</sequence>
<dbReference type="InterPro" id="IPR009057">
    <property type="entry name" value="Homeodomain-like_sf"/>
</dbReference>
<feature type="domain" description="HTH araC/xylS-type" evidence="4">
    <location>
        <begin position="171"/>
        <end position="269"/>
    </location>
</feature>
<comment type="caution">
    <text evidence="5">The sequence shown here is derived from an EMBL/GenBank/DDBJ whole genome shotgun (WGS) entry which is preliminary data.</text>
</comment>
<name>A0A0M9VH15_9FLAO</name>
<organism evidence="5 6">
    <name type="scientific">Flavobacterium akiainvivens</name>
    <dbReference type="NCBI Taxonomy" id="1202724"/>
    <lineage>
        <taxon>Bacteria</taxon>
        <taxon>Pseudomonadati</taxon>
        <taxon>Bacteroidota</taxon>
        <taxon>Flavobacteriia</taxon>
        <taxon>Flavobacteriales</taxon>
        <taxon>Flavobacteriaceae</taxon>
        <taxon>Flavobacterium</taxon>
    </lineage>
</organism>
<keyword evidence="1" id="KW-0805">Transcription regulation</keyword>
<dbReference type="AlphaFoldDB" id="A0A0M9VH15"/>
<dbReference type="Pfam" id="PF12833">
    <property type="entry name" value="HTH_18"/>
    <property type="match status" value="1"/>
</dbReference>
<gene>
    <name evidence="5" type="ORF">AM493_02795</name>
</gene>
<dbReference type="Proteomes" id="UP000037755">
    <property type="component" value="Unassembled WGS sequence"/>
</dbReference>
<dbReference type="Gene3D" id="1.10.10.60">
    <property type="entry name" value="Homeodomain-like"/>
    <property type="match status" value="1"/>
</dbReference>
<evidence type="ECO:0000313" key="6">
    <source>
        <dbReference type="Proteomes" id="UP000037755"/>
    </source>
</evidence>
<dbReference type="SMART" id="SM00342">
    <property type="entry name" value="HTH_ARAC"/>
    <property type="match status" value="1"/>
</dbReference>